<reference evidence="1" key="1">
    <citation type="submission" date="2023-07" db="EMBL/GenBank/DDBJ databases">
        <title>Black Yeasts Isolated from many extreme environments.</title>
        <authorList>
            <person name="Coleine C."/>
            <person name="Stajich J.E."/>
            <person name="Selbmann L."/>
        </authorList>
    </citation>
    <scope>NUCLEOTIDE SEQUENCE</scope>
    <source>
        <strain evidence="1">CCFEE 5485</strain>
    </source>
</reference>
<accession>A0AAE1C5N4</accession>
<evidence type="ECO:0000313" key="1">
    <source>
        <dbReference type="EMBL" id="KAK3679018.1"/>
    </source>
</evidence>
<organism evidence="1 2">
    <name type="scientific">Recurvomyces mirabilis</name>
    <dbReference type="NCBI Taxonomy" id="574656"/>
    <lineage>
        <taxon>Eukaryota</taxon>
        <taxon>Fungi</taxon>
        <taxon>Dikarya</taxon>
        <taxon>Ascomycota</taxon>
        <taxon>Pezizomycotina</taxon>
        <taxon>Dothideomycetes</taxon>
        <taxon>Dothideomycetidae</taxon>
        <taxon>Mycosphaerellales</taxon>
        <taxon>Teratosphaeriaceae</taxon>
        <taxon>Recurvomyces</taxon>
    </lineage>
</organism>
<gene>
    <name evidence="1" type="ORF">LTR78_001471</name>
</gene>
<proteinExistence type="predicted"/>
<keyword evidence="2" id="KW-1185">Reference proteome</keyword>
<dbReference type="EMBL" id="JAUTXT010000003">
    <property type="protein sequence ID" value="KAK3679018.1"/>
    <property type="molecule type" value="Genomic_DNA"/>
</dbReference>
<comment type="caution">
    <text evidence="1">The sequence shown here is derived from an EMBL/GenBank/DDBJ whole genome shotgun (WGS) entry which is preliminary data.</text>
</comment>
<evidence type="ECO:0000313" key="2">
    <source>
        <dbReference type="Proteomes" id="UP001274830"/>
    </source>
</evidence>
<dbReference type="Proteomes" id="UP001274830">
    <property type="component" value="Unassembled WGS sequence"/>
</dbReference>
<sequence>MPSINSGRATFAFPDEILPTSTVLAEICESTLLKEDITREIGLESDDAMIGFWSTTAAVDVAARSEAPARKPEEMRSETI</sequence>
<protein>
    <submittedName>
        <fullName evidence="1">Uncharacterized protein</fullName>
    </submittedName>
</protein>
<dbReference type="AlphaFoldDB" id="A0AAE1C5N4"/>
<name>A0AAE1C5N4_9PEZI</name>